<dbReference type="PROSITE" id="PS51257">
    <property type="entry name" value="PROKAR_LIPOPROTEIN"/>
    <property type="match status" value="1"/>
</dbReference>
<evidence type="ECO:0000256" key="3">
    <source>
        <dbReference type="ARBA" id="ARBA00022729"/>
    </source>
</evidence>
<evidence type="ECO:0000259" key="6">
    <source>
        <dbReference type="Pfam" id="PF07980"/>
    </source>
</evidence>
<evidence type="ECO:0000256" key="4">
    <source>
        <dbReference type="ARBA" id="ARBA00023136"/>
    </source>
</evidence>
<dbReference type="InterPro" id="IPR011990">
    <property type="entry name" value="TPR-like_helical_dom_sf"/>
</dbReference>
<keyword evidence="4" id="KW-0472">Membrane</keyword>
<proteinExistence type="inferred from homology"/>
<sequence length="595" mass="67843">MNKNILIRLLLIVTVVASCNDKFMDRYPLDQITDQSYWKTEQDLQLYNNAVYPLYITGYTTGFADGTLQPWGVNAAKVVYGDVITDNAAPNTYSRVSNNEFIGYTSGGSGSNGWNFDNIRKLNFFLENYKRTNLPEDVQHVYAGEIYFFKAWDYFEKVKLFGDVPWLDKTLNETAPELFGARTPRAQVMDSVMRLLDSAISWLPVKGTQKAGRINKDVALHLKTRIGLHEGTFRKYHGIAGGEKFLRAAVSAAEKLMAGGYAIYKIPNVADPYNQLFAQYSYAGNPEIILWKEYSETLQLGAAFSRYFAQNLRHQFGVTRNLVDEYLCTDGKPVSNSTVFNAADRGFMTKEFTNRDPRLAQTVAQYGKYENQTGVQGTSNAPYPNIPGLSGNKCPTGYRLAKWFLNDPKDWDRVTNGMQAAIMFRYAETLLNYAEAKFELGECDQTVIDQTINTLRDRVGMPHLDVSMIPADAELDQAYSTYCGYVPQPLLREIRRERRVELAFEGFRWDDLMRWKAGRFLEIPVLGMKFVQTEFPKLVPGKDIYLNAAGYIEPYQKTLPTPNRKFDARQYYFPIPIEDLVLNKSLTQNPGWLSQ</sequence>
<reference evidence="8 9" key="1">
    <citation type="submission" date="2021-11" db="EMBL/GenBank/DDBJ databases">
        <title>Genomic of Niabella pedocola.</title>
        <authorList>
            <person name="Wu T."/>
        </authorList>
    </citation>
    <scope>NUCLEOTIDE SEQUENCE [LARGE SCALE GENOMIC DNA]</scope>
    <source>
        <strain evidence="8 9">JCM 31011</strain>
    </source>
</reference>
<keyword evidence="9" id="KW-1185">Reference proteome</keyword>
<comment type="subcellular location">
    <subcellularLocation>
        <location evidence="1">Cell outer membrane</location>
    </subcellularLocation>
</comment>
<dbReference type="EMBL" id="JAJNEC010000006">
    <property type="protein sequence ID" value="MCD2425214.1"/>
    <property type="molecule type" value="Genomic_DNA"/>
</dbReference>
<protein>
    <submittedName>
        <fullName evidence="8">RagB/SusD family nutrient uptake outer membrane protein</fullName>
    </submittedName>
</protein>
<evidence type="ECO:0000259" key="7">
    <source>
        <dbReference type="Pfam" id="PF14322"/>
    </source>
</evidence>
<dbReference type="SUPFAM" id="SSF48452">
    <property type="entry name" value="TPR-like"/>
    <property type="match status" value="1"/>
</dbReference>
<keyword evidence="3" id="KW-0732">Signal</keyword>
<dbReference type="Gene3D" id="1.25.40.390">
    <property type="match status" value="1"/>
</dbReference>
<organism evidence="8 9">
    <name type="scientific">Niabella pedocola</name>
    <dbReference type="NCBI Taxonomy" id="1752077"/>
    <lineage>
        <taxon>Bacteria</taxon>
        <taxon>Pseudomonadati</taxon>
        <taxon>Bacteroidota</taxon>
        <taxon>Chitinophagia</taxon>
        <taxon>Chitinophagales</taxon>
        <taxon>Chitinophagaceae</taxon>
        <taxon>Niabella</taxon>
    </lineage>
</organism>
<dbReference type="Proteomes" id="UP001199816">
    <property type="component" value="Unassembled WGS sequence"/>
</dbReference>
<evidence type="ECO:0000256" key="5">
    <source>
        <dbReference type="ARBA" id="ARBA00023237"/>
    </source>
</evidence>
<dbReference type="Pfam" id="PF07980">
    <property type="entry name" value="SusD_RagB"/>
    <property type="match status" value="1"/>
</dbReference>
<feature type="domain" description="RagB/SusD" evidence="6">
    <location>
        <begin position="314"/>
        <end position="592"/>
    </location>
</feature>
<accession>A0ABS8PVW8</accession>
<comment type="caution">
    <text evidence="8">The sequence shown here is derived from an EMBL/GenBank/DDBJ whole genome shotgun (WGS) entry which is preliminary data.</text>
</comment>
<feature type="domain" description="SusD-like N-terminal" evidence="7">
    <location>
        <begin position="76"/>
        <end position="225"/>
    </location>
</feature>
<keyword evidence="5" id="KW-0998">Cell outer membrane</keyword>
<evidence type="ECO:0000256" key="2">
    <source>
        <dbReference type="ARBA" id="ARBA00006275"/>
    </source>
</evidence>
<name>A0ABS8PVW8_9BACT</name>
<dbReference type="InterPro" id="IPR033985">
    <property type="entry name" value="SusD-like_N"/>
</dbReference>
<evidence type="ECO:0000256" key="1">
    <source>
        <dbReference type="ARBA" id="ARBA00004442"/>
    </source>
</evidence>
<gene>
    <name evidence="8" type="ORF">LQ567_20680</name>
</gene>
<dbReference type="Pfam" id="PF14322">
    <property type="entry name" value="SusD-like_3"/>
    <property type="match status" value="1"/>
</dbReference>
<dbReference type="RefSeq" id="WP_231007652.1">
    <property type="nucleotide sequence ID" value="NZ_JAJNEC010000006.1"/>
</dbReference>
<evidence type="ECO:0000313" key="8">
    <source>
        <dbReference type="EMBL" id="MCD2425214.1"/>
    </source>
</evidence>
<comment type="similarity">
    <text evidence="2">Belongs to the SusD family.</text>
</comment>
<dbReference type="InterPro" id="IPR012944">
    <property type="entry name" value="SusD_RagB_dom"/>
</dbReference>
<evidence type="ECO:0000313" key="9">
    <source>
        <dbReference type="Proteomes" id="UP001199816"/>
    </source>
</evidence>